<reference evidence="1 2" key="1">
    <citation type="submission" date="2019-12" db="EMBL/GenBank/DDBJ databases">
        <title>Whole genome shotgun sequence of Streptomyces hygroscopicus subsp. glebosus NBRC 13786.</title>
        <authorList>
            <person name="Ichikawa N."/>
            <person name="Kimura A."/>
            <person name="Kitahashi Y."/>
            <person name="Komaki H."/>
            <person name="Tamura T."/>
        </authorList>
    </citation>
    <scope>NUCLEOTIDE SEQUENCE [LARGE SCALE GENOMIC DNA]</scope>
    <source>
        <strain evidence="1 2">NBRC 13786</strain>
    </source>
</reference>
<evidence type="ECO:0000313" key="2">
    <source>
        <dbReference type="Proteomes" id="UP000430079"/>
    </source>
</evidence>
<name>A0A640T8B2_9ACTN</name>
<dbReference type="Proteomes" id="UP000430079">
    <property type="component" value="Unassembled WGS sequence"/>
</dbReference>
<gene>
    <name evidence="1" type="ORF">Sgleb_67480</name>
</gene>
<proteinExistence type="predicted"/>
<dbReference type="AlphaFoldDB" id="A0A640T8B2"/>
<accession>A0A640T8B2</accession>
<keyword evidence="2" id="KW-1185">Reference proteome</keyword>
<dbReference type="EMBL" id="BLIO01000001">
    <property type="protein sequence ID" value="GFE18701.1"/>
    <property type="molecule type" value="Genomic_DNA"/>
</dbReference>
<sequence>MPGYAEGEAAGAGELAGKVSGVRGLLGCQGAAVQDAVLQMLRAFRFAALPGHGKPWVQPRHISDSEKRPGCEVWIGAALSAGR</sequence>
<protein>
    <submittedName>
        <fullName evidence="1">Uncharacterized protein</fullName>
    </submittedName>
</protein>
<comment type="caution">
    <text evidence="1">The sequence shown here is derived from an EMBL/GenBank/DDBJ whole genome shotgun (WGS) entry which is preliminary data.</text>
</comment>
<evidence type="ECO:0000313" key="1">
    <source>
        <dbReference type="EMBL" id="GFE18701.1"/>
    </source>
</evidence>
<organism evidence="1 2">
    <name type="scientific">Streptomyces glebosus</name>
    <dbReference type="NCBI Taxonomy" id="249580"/>
    <lineage>
        <taxon>Bacteria</taxon>
        <taxon>Bacillati</taxon>
        <taxon>Actinomycetota</taxon>
        <taxon>Actinomycetes</taxon>
        <taxon>Kitasatosporales</taxon>
        <taxon>Streptomycetaceae</taxon>
        <taxon>Streptomyces</taxon>
    </lineage>
</organism>